<sequence length="939" mass="100611">MANETTVRLSADSTGYVAEIGKARKASNDFMASQADMARRTELAQNAMAEAAKSGSTASSRAIKSFTDSLDKAAATAGKTRAQILEMRAANLGLGDSVKPLIDQIAKASQNTHEFGLHTAGAKRELLVLAHEASQDQWKNFGGSLLVMGERMNAMEIILSPLGLGLGALAAATYVVGSAIHSMNEEAKELNRTMVLTSNYANLSQGALLVYSDVISHDLGVSTADARDSLKAMAATGFVAGADLKEVAESISAYAKFTGESVADVSKQFAASYGSAGKAAEHWAETHHDLSNAQVEYIKTLEQSGDKAGAWRQYVLDASSKARSAVVADNHAMAISYESLGDAWRRFWRTVGGATGKGNDELTQITDRISALRAQQLSPDNIGGAANPAIDAEIKQLEARRTAILDGKRAVDEHTKSVALFDDLTREHTEDMKKAWGWQEKLNDANKTAKDRTDALIKSAQAAGTLTPALQAKLQSDLQKQLAFNAEQFKAPKDHTKAYTDDAATRFIQQAKETQAALQAQLETTAKMGPEAEKLVKFEQQIADLKEKKTLTAEQKSLLAAADHIEAVLKQNVALERQNKLKEEQAKLDQRIASIDAQVANFQSSQRQQYGRQLEAVGMGQEAQKRAEAVKSIYREYERLQAKLEEGTPVELRGGDQYRDEQTKLRSALEESIKDYEDYYSQLKAKQGDWTNGVSQGFANYMDTASNTMKQVESLFGTVTSGMEDAWTTFTQTGKVSFTSLANSIIADLSRMAAKAAMSGLFGNLASVGGSLLGTFFGSNTGAAATAANALPGDSLDNFLSLTDNFAAKADGGLISGPGSGTSDSIPAWLSNGEFVMKASAVSRLGLPLLNQLNNGATVNRMSRFADGGAVGRTVSDTGRGNSTQVSVNVQAGTGAGGFDKQDASWLERAVKSLVDQRMSQKMRGQGGYAYQLKYGQIL</sequence>
<reference evidence="5 6" key="1">
    <citation type="submission" date="2019-08" db="EMBL/GenBank/DDBJ databases">
        <authorList>
            <person name="Peeters C."/>
        </authorList>
    </citation>
    <scope>NUCLEOTIDE SEQUENCE [LARGE SCALE GENOMIC DNA]</scope>
    <source>
        <strain evidence="5 6">LMG 31111</strain>
    </source>
</reference>
<keyword evidence="2" id="KW-0812">Transmembrane</keyword>
<feature type="transmembrane region" description="Helical" evidence="2">
    <location>
        <begin position="157"/>
        <end position="177"/>
    </location>
</feature>
<dbReference type="Pfam" id="PF09718">
    <property type="entry name" value="Tape_meas_lam_C"/>
    <property type="match status" value="1"/>
</dbReference>
<evidence type="ECO:0000256" key="1">
    <source>
        <dbReference type="SAM" id="Coils"/>
    </source>
</evidence>
<evidence type="ECO:0000313" key="6">
    <source>
        <dbReference type="Proteomes" id="UP000383971"/>
    </source>
</evidence>
<dbReference type="Pfam" id="PF06791">
    <property type="entry name" value="TMP_2"/>
    <property type="match status" value="1"/>
</dbReference>
<evidence type="ECO:0000313" key="5">
    <source>
        <dbReference type="EMBL" id="VVE51782.1"/>
    </source>
</evidence>
<evidence type="ECO:0000259" key="3">
    <source>
        <dbReference type="Pfam" id="PF06791"/>
    </source>
</evidence>
<name>A0A5E4YTH2_9BURK</name>
<gene>
    <name evidence="5" type="ORF">PCO31111_04773</name>
</gene>
<keyword evidence="2" id="KW-0472">Membrane</keyword>
<keyword evidence="6" id="KW-1185">Reference proteome</keyword>
<evidence type="ECO:0008006" key="7">
    <source>
        <dbReference type="Google" id="ProtNLM"/>
    </source>
</evidence>
<organism evidence="5 6">
    <name type="scientific">Pandoraea communis</name>
    <dbReference type="NCBI Taxonomy" id="2508297"/>
    <lineage>
        <taxon>Bacteria</taxon>
        <taxon>Pseudomonadati</taxon>
        <taxon>Pseudomonadota</taxon>
        <taxon>Betaproteobacteria</taxon>
        <taxon>Burkholderiales</taxon>
        <taxon>Burkholderiaceae</taxon>
        <taxon>Pandoraea</taxon>
    </lineage>
</organism>
<dbReference type="InterPro" id="IPR009628">
    <property type="entry name" value="Phage_tape_measure_N"/>
</dbReference>
<accession>A0A5E4YTH2</accession>
<dbReference type="InterPro" id="IPR006431">
    <property type="entry name" value="Phage_tape_meas_C"/>
</dbReference>
<keyword evidence="2" id="KW-1133">Transmembrane helix</keyword>
<feature type="coiled-coil region" evidence="1">
    <location>
        <begin position="508"/>
        <end position="598"/>
    </location>
</feature>
<dbReference type="NCBIfam" id="TIGR01541">
    <property type="entry name" value="tape_meas_lam_C"/>
    <property type="match status" value="1"/>
</dbReference>
<evidence type="ECO:0000259" key="4">
    <source>
        <dbReference type="Pfam" id="PF09718"/>
    </source>
</evidence>
<protein>
    <recommendedName>
        <fullName evidence="7">Phage tail tape measure protein</fullName>
    </recommendedName>
</protein>
<dbReference type="AlphaFoldDB" id="A0A5E4YTH2"/>
<evidence type="ECO:0000256" key="2">
    <source>
        <dbReference type="SAM" id="Phobius"/>
    </source>
</evidence>
<dbReference type="Pfam" id="PF24622">
    <property type="entry name" value="TMP_4"/>
    <property type="match status" value="1"/>
</dbReference>
<feature type="domain" description="Bacteriophage tail tape measure N-terminal" evidence="3">
    <location>
        <begin position="139"/>
        <end position="299"/>
    </location>
</feature>
<proteinExistence type="predicted"/>
<dbReference type="EMBL" id="CABPSE010000024">
    <property type="protein sequence ID" value="VVE51782.1"/>
    <property type="molecule type" value="Genomic_DNA"/>
</dbReference>
<keyword evidence="1" id="KW-0175">Coiled coil</keyword>
<feature type="domain" description="Bacteriophage tail tape measure C-terminal" evidence="4">
    <location>
        <begin position="688"/>
        <end position="762"/>
    </location>
</feature>
<dbReference type="Proteomes" id="UP000383971">
    <property type="component" value="Unassembled WGS sequence"/>
</dbReference>